<dbReference type="RefSeq" id="WP_239041994.1">
    <property type="nucleotide sequence ID" value="NZ_BAAAEY010000002.1"/>
</dbReference>
<evidence type="ECO:0000259" key="1">
    <source>
        <dbReference type="Pfam" id="PF13472"/>
    </source>
</evidence>
<dbReference type="Pfam" id="PF13472">
    <property type="entry name" value="Lipase_GDSL_2"/>
    <property type="match status" value="1"/>
</dbReference>
<dbReference type="Gene3D" id="3.40.50.1110">
    <property type="entry name" value="SGNH hydrolase"/>
    <property type="match status" value="1"/>
</dbReference>
<proteinExistence type="predicted"/>
<name>A0ABY1RWJ1_9GAMM</name>
<dbReference type="InterPro" id="IPR051532">
    <property type="entry name" value="Ester_Hydrolysis_Enzymes"/>
</dbReference>
<dbReference type="PROSITE" id="PS01098">
    <property type="entry name" value="LIPASE_GDSL_SER"/>
    <property type="match status" value="1"/>
</dbReference>
<dbReference type="InterPro" id="IPR013830">
    <property type="entry name" value="SGNH_hydro"/>
</dbReference>
<accession>A0ABY1RWJ1</accession>
<comment type="caution">
    <text evidence="2">The sequence shown here is derived from an EMBL/GenBank/DDBJ whole genome shotgun (WGS) entry which is preliminary data.</text>
</comment>
<dbReference type="PANTHER" id="PTHR30383">
    <property type="entry name" value="THIOESTERASE 1/PROTEASE 1/LYSOPHOSPHOLIPASE L1"/>
    <property type="match status" value="1"/>
</dbReference>
<sequence length="202" mass="21581">MVKRLIQTVLLMLSVLVHGCSDHRLEPLTEGAIILAFGDSLTAGVGAAEPDSYPAVLARLSNRQVISAGVSGEVSARGLERLPETLRQAQPDLMILLHGGNDILRSHPAAVLEQNLNAMIELAKAAGVQVVLVGVPERKLFSDASPVYARLAEQHDLVFIESLLSDLLHQPGMKSDAVHLNPAGYRALAEGIHEVLQQEGAL</sequence>
<reference evidence="2 3" key="1">
    <citation type="submission" date="2017-05" db="EMBL/GenBank/DDBJ databases">
        <authorList>
            <person name="Varghese N."/>
            <person name="Submissions S."/>
        </authorList>
    </citation>
    <scope>NUCLEOTIDE SEQUENCE [LARGE SCALE GENOMIC DNA]</scope>
    <source>
        <strain evidence="2 3">CGMCC 1.7287</strain>
    </source>
</reference>
<dbReference type="CDD" id="cd01822">
    <property type="entry name" value="Lysophospholipase_L1_like"/>
    <property type="match status" value="1"/>
</dbReference>
<dbReference type="InterPro" id="IPR036514">
    <property type="entry name" value="SGNH_hydro_sf"/>
</dbReference>
<dbReference type="Proteomes" id="UP001159257">
    <property type="component" value="Unassembled WGS sequence"/>
</dbReference>
<keyword evidence="3" id="KW-1185">Reference proteome</keyword>
<evidence type="ECO:0000313" key="2">
    <source>
        <dbReference type="EMBL" id="SMR69407.1"/>
    </source>
</evidence>
<dbReference type="InterPro" id="IPR008265">
    <property type="entry name" value="Lipase_GDSL_AS"/>
</dbReference>
<organism evidence="2 3">
    <name type="scientific">Marinobacterium sediminicola</name>
    <dbReference type="NCBI Taxonomy" id="518898"/>
    <lineage>
        <taxon>Bacteria</taxon>
        <taxon>Pseudomonadati</taxon>
        <taxon>Pseudomonadota</taxon>
        <taxon>Gammaproteobacteria</taxon>
        <taxon>Oceanospirillales</taxon>
        <taxon>Oceanospirillaceae</taxon>
        <taxon>Marinobacterium</taxon>
    </lineage>
</organism>
<dbReference type="EMBL" id="FXWV01000001">
    <property type="protein sequence ID" value="SMR69407.1"/>
    <property type="molecule type" value="Genomic_DNA"/>
</dbReference>
<dbReference type="PANTHER" id="PTHR30383:SF24">
    <property type="entry name" value="THIOESTERASE 1_PROTEASE 1_LYSOPHOSPHOLIPASE L1"/>
    <property type="match status" value="1"/>
</dbReference>
<gene>
    <name evidence="2" type="ORF">SAMN04487964_101243</name>
</gene>
<feature type="domain" description="SGNH hydrolase-type esterase" evidence="1">
    <location>
        <begin position="36"/>
        <end position="187"/>
    </location>
</feature>
<dbReference type="SUPFAM" id="SSF52266">
    <property type="entry name" value="SGNH hydrolase"/>
    <property type="match status" value="1"/>
</dbReference>
<protein>
    <submittedName>
        <fullName evidence="2">Lysophospholipase L1</fullName>
    </submittedName>
</protein>
<evidence type="ECO:0000313" key="3">
    <source>
        <dbReference type="Proteomes" id="UP001159257"/>
    </source>
</evidence>